<sequence>MDAFRMRYSGMESSMPVGKYLPRRCRREPSLYKQPLARISSNHILLFPLLPRRTTRVTRCLRLAEFRADQQRLDERQACMEEWQKSQDVHWSPFLASQRDSNDNTAKERPT</sequence>
<protein>
    <submittedName>
        <fullName evidence="2">Uncharacterized protein</fullName>
    </submittedName>
</protein>
<keyword evidence="3" id="KW-1185">Reference proteome</keyword>
<organism evidence="2 3">
    <name type="scientific">Apostasia shenzhenica</name>
    <dbReference type="NCBI Taxonomy" id="1088818"/>
    <lineage>
        <taxon>Eukaryota</taxon>
        <taxon>Viridiplantae</taxon>
        <taxon>Streptophyta</taxon>
        <taxon>Embryophyta</taxon>
        <taxon>Tracheophyta</taxon>
        <taxon>Spermatophyta</taxon>
        <taxon>Magnoliopsida</taxon>
        <taxon>Liliopsida</taxon>
        <taxon>Asparagales</taxon>
        <taxon>Orchidaceae</taxon>
        <taxon>Apostasioideae</taxon>
        <taxon>Apostasia</taxon>
    </lineage>
</organism>
<dbReference type="Proteomes" id="UP000236161">
    <property type="component" value="Unassembled WGS sequence"/>
</dbReference>
<proteinExistence type="predicted"/>
<name>A0A2I0BBI3_9ASPA</name>
<dbReference type="EMBL" id="KZ451896">
    <property type="protein sequence ID" value="PKA65154.1"/>
    <property type="molecule type" value="Genomic_DNA"/>
</dbReference>
<evidence type="ECO:0000313" key="3">
    <source>
        <dbReference type="Proteomes" id="UP000236161"/>
    </source>
</evidence>
<evidence type="ECO:0000313" key="2">
    <source>
        <dbReference type="EMBL" id="PKA65154.1"/>
    </source>
</evidence>
<evidence type="ECO:0000256" key="1">
    <source>
        <dbReference type="SAM" id="MobiDB-lite"/>
    </source>
</evidence>
<gene>
    <name evidence="2" type="ORF">AXF42_Ash013275</name>
</gene>
<feature type="compositionally biased region" description="Basic and acidic residues" evidence="1">
    <location>
        <begin position="100"/>
        <end position="111"/>
    </location>
</feature>
<feature type="region of interest" description="Disordered" evidence="1">
    <location>
        <begin position="91"/>
        <end position="111"/>
    </location>
</feature>
<accession>A0A2I0BBI3</accession>
<dbReference type="AlphaFoldDB" id="A0A2I0BBI3"/>
<reference evidence="2 3" key="1">
    <citation type="journal article" date="2017" name="Nature">
        <title>The Apostasia genome and the evolution of orchids.</title>
        <authorList>
            <person name="Zhang G.Q."/>
            <person name="Liu K.W."/>
            <person name="Li Z."/>
            <person name="Lohaus R."/>
            <person name="Hsiao Y.Y."/>
            <person name="Niu S.C."/>
            <person name="Wang J.Y."/>
            <person name="Lin Y.C."/>
            <person name="Xu Q."/>
            <person name="Chen L.J."/>
            <person name="Yoshida K."/>
            <person name="Fujiwara S."/>
            <person name="Wang Z.W."/>
            <person name="Zhang Y.Q."/>
            <person name="Mitsuda N."/>
            <person name="Wang M."/>
            <person name="Liu G.H."/>
            <person name="Pecoraro L."/>
            <person name="Huang H.X."/>
            <person name="Xiao X.J."/>
            <person name="Lin M."/>
            <person name="Wu X.Y."/>
            <person name="Wu W.L."/>
            <person name="Chen Y.Y."/>
            <person name="Chang S.B."/>
            <person name="Sakamoto S."/>
            <person name="Ohme-Takagi M."/>
            <person name="Yagi M."/>
            <person name="Zeng S.J."/>
            <person name="Shen C.Y."/>
            <person name="Yeh C.M."/>
            <person name="Luo Y.B."/>
            <person name="Tsai W.C."/>
            <person name="Van de Peer Y."/>
            <person name="Liu Z.J."/>
        </authorList>
    </citation>
    <scope>NUCLEOTIDE SEQUENCE [LARGE SCALE GENOMIC DNA]</scope>
    <source>
        <strain evidence="3">cv. Shenzhen</strain>
        <tissue evidence="2">Stem</tissue>
    </source>
</reference>